<evidence type="ECO:0000313" key="3">
    <source>
        <dbReference type="EMBL" id="SMG56027.1"/>
    </source>
</evidence>
<dbReference type="InterPro" id="IPR036291">
    <property type="entry name" value="NAD(P)-bd_dom_sf"/>
</dbReference>
<dbReference type="Pfam" id="PF01370">
    <property type="entry name" value="Epimerase"/>
    <property type="match status" value="1"/>
</dbReference>
<gene>
    <name evidence="3" type="ORF">SAMN02745947_04743</name>
</gene>
<proteinExistence type="inferred from homology"/>
<comment type="similarity">
    <text evidence="1">Belongs to the NAD(P)-dependent epimerase/dehydratase family.</text>
</comment>
<evidence type="ECO:0000313" key="4">
    <source>
        <dbReference type="Proteomes" id="UP000193566"/>
    </source>
</evidence>
<dbReference type="SUPFAM" id="SSF51735">
    <property type="entry name" value="NAD(P)-binding Rossmann-fold domains"/>
    <property type="match status" value="1"/>
</dbReference>
<feature type="domain" description="NAD-dependent epimerase/dehydratase" evidence="2">
    <location>
        <begin position="10"/>
        <end position="182"/>
    </location>
</feature>
<dbReference type="EMBL" id="FXAV01000019">
    <property type="protein sequence ID" value="SMG56027.1"/>
    <property type="molecule type" value="Genomic_DNA"/>
</dbReference>
<name>A0ABY1MH08_RHORH</name>
<evidence type="ECO:0000256" key="1">
    <source>
        <dbReference type="ARBA" id="ARBA00007637"/>
    </source>
</evidence>
<evidence type="ECO:0000259" key="2">
    <source>
        <dbReference type="Pfam" id="PF01370"/>
    </source>
</evidence>
<dbReference type="PANTHER" id="PTHR43000">
    <property type="entry name" value="DTDP-D-GLUCOSE 4,6-DEHYDRATASE-RELATED"/>
    <property type="match status" value="1"/>
</dbReference>
<reference evidence="3 4" key="1">
    <citation type="submission" date="2017-04" db="EMBL/GenBank/DDBJ databases">
        <authorList>
            <person name="Varghese N."/>
            <person name="Submissions S."/>
        </authorList>
    </citation>
    <scope>NUCLEOTIDE SEQUENCE [LARGE SCALE GENOMIC DNA]</scope>
    <source>
        <strain evidence="3 4">J3</strain>
    </source>
</reference>
<keyword evidence="4" id="KW-1185">Reference proteome</keyword>
<dbReference type="InterPro" id="IPR001509">
    <property type="entry name" value="Epimerase_deHydtase"/>
</dbReference>
<organism evidence="3 4">
    <name type="scientific">Rhodococcus rhodochrous J3</name>
    <dbReference type="NCBI Taxonomy" id="903528"/>
    <lineage>
        <taxon>Bacteria</taxon>
        <taxon>Bacillati</taxon>
        <taxon>Actinomycetota</taxon>
        <taxon>Actinomycetes</taxon>
        <taxon>Mycobacteriales</taxon>
        <taxon>Nocardiaceae</taxon>
        <taxon>Rhodococcus</taxon>
    </lineage>
</organism>
<dbReference type="Proteomes" id="UP000193566">
    <property type="component" value="Unassembled WGS sequence"/>
</dbReference>
<accession>A0ABY1MH08</accession>
<dbReference type="Gene3D" id="3.40.50.720">
    <property type="entry name" value="NAD(P)-binding Rossmann-like Domain"/>
    <property type="match status" value="1"/>
</dbReference>
<protein>
    <submittedName>
        <fullName evidence="3">Nucleoside-diphosphate-sugar epimerase</fullName>
    </submittedName>
</protein>
<sequence length="313" mass="33620">MRPVLSGEKILVTGVTGQIAFPIARTLAAENEVWGLARYSRPDDRRRVTDAGIVPVTCDLGNGEFDGVPKDFTYVVHLAASLAPGWDYDAAIRANAEGTGLLLQHCRSAKGALVMSTHSVYRPQDDPMYVFTEQAPLGECNSTHTPTYSMSKISQEATARFAARAFGVPVTIARMNASYGPNGGLPAMHVDAIADGRPITTRWDPCMYSPIYEDDINTQVGALLEAASTPALIVNWGGDEPVSVQEWAAYAGELMGVEPVVDVAPIEGTLRGSIADTTLRASITGPCTVDWREGIRRTIAARHPDKLVEPAHS</sequence>
<comment type="caution">
    <text evidence="3">The sequence shown here is derived from an EMBL/GenBank/DDBJ whole genome shotgun (WGS) entry which is preliminary data.</text>
</comment>